<dbReference type="InterPro" id="IPR015943">
    <property type="entry name" value="WD40/YVTN_repeat-like_dom_sf"/>
</dbReference>
<reference evidence="11 12" key="1">
    <citation type="submission" date="2016-10" db="EMBL/GenBank/DDBJ databases">
        <authorList>
            <person name="de Groot N.N."/>
        </authorList>
    </citation>
    <scope>NUCLEOTIDE SEQUENCE [LARGE SCALE GENOMIC DNA]</scope>
    <source>
        <strain evidence="11 12">DSM 12271</strain>
    </source>
</reference>
<dbReference type="AlphaFoldDB" id="A0A1I0VIS2"/>
<dbReference type="Proteomes" id="UP000198619">
    <property type="component" value="Unassembled WGS sequence"/>
</dbReference>
<dbReference type="RefSeq" id="WP_090038243.1">
    <property type="nucleotide sequence ID" value="NZ_FOKI01000002.1"/>
</dbReference>
<feature type="transmembrane region" description="Helical" evidence="9">
    <location>
        <begin position="790"/>
        <end position="810"/>
    </location>
</feature>
<dbReference type="InterPro" id="IPR003594">
    <property type="entry name" value="HATPase_dom"/>
</dbReference>
<dbReference type="Gene3D" id="3.30.565.10">
    <property type="entry name" value="Histidine kinase-like ATPase, C-terminal domain"/>
    <property type="match status" value="1"/>
</dbReference>
<evidence type="ECO:0000256" key="8">
    <source>
        <dbReference type="ARBA" id="ARBA00023012"/>
    </source>
</evidence>
<keyword evidence="8" id="KW-0902">Two-component regulatory system</keyword>
<dbReference type="SMART" id="SM00387">
    <property type="entry name" value="HATPase_c"/>
    <property type="match status" value="1"/>
</dbReference>
<keyword evidence="6 11" id="KW-0418">Kinase</keyword>
<dbReference type="PROSITE" id="PS50109">
    <property type="entry name" value="HIS_KIN"/>
    <property type="match status" value="1"/>
</dbReference>
<evidence type="ECO:0000256" key="3">
    <source>
        <dbReference type="ARBA" id="ARBA00022553"/>
    </source>
</evidence>
<dbReference type="Pfam" id="PF02518">
    <property type="entry name" value="HATPase_c"/>
    <property type="match status" value="1"/>
</dbReference>
<keyword evidence="4" id="KW-0808">Transferase</keyword>
<dbReference type="SUPFAM" id="SSF63829">
    <property type="entry name" value="Calcium-dependent phosphotriesterase"/>
    <property type="match status" value="3"/>
</dbReference>
<evidence type="ECO:0000256" key="2">
    <source>
        <dbReference type="ARBA" id="ARBA00012438"/>
    </source>
</evidence>
<evidence type="ECO:0000313" key="12">
    <source>
        <dbReference type="Proteomes" id="UP000198619"/>
    </source>
</evidence>
<dbReference type="CDD" id="cd00082">
    <property type="entry name" value="HisKA"/>
    <property type="match status" value="1"/>
</dbReference>
<dbReference type="Pfam" id="PF07494">
    <property type="entry name" value="Reg_prop"/>
    <property type="match status" value="9"/>
</dbReference>
<keyword evidence="3" id="KW-0597">Phosphoprotein</keyword>
<dbReference type="InterPro" id="IPR004358">
    <property type="entry name" value="Sig_transdc_His_kin-like_C"/>
</dbReference>
<proteinExistence type="predicted"/>
<comment type="catalytic activity">
    <reaction evidence="1">
        <text>ATP + protein L-histidine = ADP + protein N-phospho-L-histidine.</text>
        <dbReference type="EC" id="2.7.13.3"/>
    </reaction>
</comment>
<sequence length="1076" mass="123581">MNLKRLKSLMIFLISLIVLLNVKVYYTKASNNEINFNRITIDDGLSQGSVQGIVQDKHGYMWFATGDGLNKYNGKEFKVYKYNKNDIYSLSESYISSVVEDYDGQLWVGTINGINRFNPETETNKRYNLQMDSEPMYNNNVTKILMDNNGEILIGTENGLIKYDRERDKFKKINIPEMEKSIESSFVTDLCEDKLGQIWIATKSGVFVYNKESDSTRVYMEDKNGLSCDEVYKILEDNLGRVWIGTRHGGLNLYNKDTNEFKWYKYDNNNANSIASNMVQSIFEDSNNKIWIGTAGGLCSYNEIEDNFKRYINNMCYDKSIIDNNIKSIYQDKSGAIWVGTVKGISVFNPKPLFNHYRKVNDKSSISDNCVTGIYKDKEGLLWIGTINDGLNVINRDTGQVTNIKYDENNENSISDNKILEIVGDKDDNIWIATNDGLNKYNKKDKKFTRFKTNDSGNSIISNEIRSLFVDNNNILWIGTHRGIDSLDLTNEKFTNYNKILIDNGVDDKNIVAVYGDNNNNMWFGSAYYGGLIRFNKEDNSIKSFRSDDIDEKTISNNGIRDITEDKEGNMWIATMYGLNKFDPKTEIFTKYTEDEGLSNNYTYGVLIDEFDNPWVSTNYGLCRLDKKDNIFSLYSVSDGLQGNEFNGSSAYKSYDDELFFGGTNGLNSFYAKDIEENTSQDKVIIDEFKVYDKKINVQEKIELKYNSNYFSIDFFVPSYNNVNSIKYAYMLEGVDKEWIYTNNRQHVTYTNIDGGNYKFKVKAKTNRGTWSDETQLDIEINNPPWKSVFAYNLYIILALIIAFIIWNYVKILENLVKQRTKELNNKLDENKILYSKLLSQEKYKNDYFVNLSHELRTPLNVILSTVQLINNFNKGEIGISKEHVKKYMKIINKNSNSLLRIITDIIDTSKMEAGSYKINCKNQDIVYIVEEISLSMKSYIESNGVELIVDPEIEEKIIWCDGVEIERCVVNLISNAVKFTPDGGTITVNIYDNEKYIEIHVKDTGTGISDEDQKLIFERFKQANNQKDSRKGGSGIGLALVKSIVELHGGSISVESKLNEGSDFIIKLPIKNIKE</sequence>
<dbReference type="InterPro" id="IPR011110">
    <property type="entry name" value="Reg_prop"/>
</dbReference>
<dbReference type="InterPro" id="IPR011123">
    <property type="entry name" value="Y_Y_Y"/>
</dbReference>
<keyword evidence="9" id="KW-0812">Transmembrane</keyword>
<organism evidence="11 12">
    <name type="scientific">Clostridium frigidicarnis</name>
    <dbReference type="NCBI Taxonomy" id="84698"/>
    <lineage>
        <taxon>Bacteria</taxon>
        <taxon>Bacillati</taxon>
        <taxon>Bacillota</taxon>
        <taxon>Clostridia</taxon>
        <taxon>Eubacteriales</taxon>
        <taxon>Clostridiaceae</taxon>
        <taxon>Clostridium</taxon>
    </lineage>
</organism>
<dbReference type="EMBL" id="FOKI01000002">
    <property type="protein sequence ID" value="SFA76202.1"/>
    <property type="molecule type" value="Genomic_DNA"/>
</dbReference>
<evidence type="ECO:0000256" key="4">
    <source>
        <dbReference type="ARBA" id="ARBA00022679"/>
    </source>
</evidence>
<dbReference type="Gene3D" id="2.60.40.10">
    <property type="entry name" value="Immunoglobulins"/>
    <property type="match status" value="1"/>
</dbReference>
<dbReference type="PANTHER" id="PTHR43547:SF2">
    <property type="entry name" value="HYBRID SIGNAL TRANSDUCTION HISTIDINE KINASE C"/>
    <property type="match status" value="1"/>
</dbReference>
<dbReference type="InterPro" id="IPR005467">
    <property type="entry name" value="His_kinase_dom"/>
</dbReference>
<dbReference type="GO" id="GO:0005524">
    <property type="term" value="F:ATP binding"/>
    <property type="evidence" value="ECO:0007669"/>
    <property type="project" value="UniProtKB-KW"/>
</dbReference>
<dbReference type="PRINTS" id="PR00344">
    <property type="entry name" value="BCTRLSENSOR"/>
</dbReference>
<dbReference type="InterPro" id="IPR013783">
    <property type="entry name" value="Ig-like_fold"/>
</dbReference>
<evidence type="ECO:0000256" key="9">
    <source>
        <dbReference type="SAM" id="Phobius"/>
    </source>
</evidence>
<dbReference type="Pfam" id="PF00512">
    <property type="entry name" value="HisKA"/>
    <property type="match status" value="1"/>
</dbReference>
<evidence type="ECO:0000256" key="1">
    <source>
        <dbReference type="ARBA" id="ARBA00000085"/>
    </source>
</evidence>
<evidence type="ECO:0000259" key="10">
    <source>
        <dbReference type="PROSITE" id="PS50109"/>
    </source>
</evidence>
<dbReference type="EC" id="2.7.13.3" evidence="2"/>
<evidence type="ECO:0000313" key="11">
    <source>
        <dbReference type="EMBL" id="SFA76202.1"/>
    </source>
</evidence>
<dbReference type="Pfam" id="PF07495">
    <property type="entry name" value="Y_Y_Y"/>
    <property type="match status" value="1"/>
</dbReference>
<dbReference type="SMART" id="SM00388">
    <property type="entry name" value="HisKA"/>
    <property type="match status" value="1"/>
</dbReference>
<dbReference type="InterPro" id="IPR003661">
    <property type="entry name" value="HisK_dim/P_dom"/>
</dbReference>
<protein>
    <recommendedName>
        <fullName evidence="2">histidine kinase</fullName>
        <ecNumber evidence="2">2.7.13.3</ecNumber>
    </recommendedName>
</protein>
<dbReference type="FunFam" id="3.30.565.10:FF:000037">
    <property type="entry name" value="Hybrid sensor histidine kinase/response regulator"/>
    <property type="match status" value="1"/>
</dbReference>
<dbReference type="Gene3D" id="2.130.10.10">
    <property type="entry name" value="YVTN repeat-like/Quinoprotein amine dehydrogenase"/>
    <property type="match status" value="2"/>
</dbReference>
<evidence type="ECO:0000256" key="5">
    <source>
        <dbReference type="ARBA" id="ARBA00022741"/>
    </source>
</evidence>
<dbReference type="OrthoDB" id="9813394at2"/>
<dbReference type="SUPFAM" id="SSF55874">
    <property type="entry name" value="ATPase domain of HSP90 chaperone/DNA topoisomerase II/histidine kinase"/>
    <property type="match status" value="1"/>
</dbReference>
<dbReference type="GO" id="GO:0000155">
    <property type="term" value="F:phosphorelay sensor kinase activity"/>
    <property type="evidence" value="ECO:0007669"/>
    <property type="project" value="InterPro"/>
</dbReference>
<dbReference type="Gene3D" id="1.10.287.130">
    <property type="match status" value="1"/>
</dbReference>
<keyword evidence="9" id="KW-0472">Membrane</keyword>
<dbReference type="InterPro" id="IPR036097">
    <property type="entry name" value="HisK_dim/P_sf"/>
</dbReference>
<accession>A0A1I0VIS2</accession>
<keyword evidence="12" id="KW-1185">Reference proteome</keyword>
<name>A0A1I0VIS2_9CLOT</name>
<feature type="domain" description="Histidine kinase" evidence="10">
    <location>
        <begin position="851"/>
        <end position="1073"/>
    </location>
</feature>
<keyword evidence="9" id="KW-1133">Transmembrane helix</keyword>
<gene>
    <name evidence="11" type="ORF">SAMN04488528_100299</name>
</gene>
<evidence type="ECO:0000256" key="7">
    <source>
        <dbReference type="ARBA" id="ARBA00022840"/>
    </source>
</evidence>
<evidence type="ECO:0000256" key="6">
    <source>
        <dbReference type="ARBA" id="ARBA00022777"/>
    </source>
</evidence>
<keyword evidence="5" id="KW-0547">Nucleotide-binding</keyword>
<dbReference type="PANTHER" id="PTHR43547">
    <property type="entry name" value="TWO-COMPONENT HISTIDINE KINASE"/>
    <property type="match status" value="1"/>
</dbReference>
<dbReference type="STRING" id="84698.SAMN04488528_100299"/>
<keyword evidence="7" id="KW-0067">ATP-binding</keyword>
<dbReference type="SUPFAM" id="SSF47384">
    <property type="entry name" value="Homodimeric domain of signal transducing histidine kinase"/>
    <property type="match status" value="1"/>
</dbReference>
<dbReference type="InterPro" id="IPR036890">
    <property type="entry name" value="HATPase_C_sf"/>
</dbReference>